<dbReference type="Proteomes" id="UP000503336">
    <property type="component" value="Chromosome"/>
</dbReference>
<dbReference type="KEGG" id="hdh:G5B40_10875"/>
<evidence type="ECO:0000313" key="1">
    <source>
        <dbReference type="EMBL" id="QIE55908.1"/>
    </source>
</evidence>
<gene>
    <name evidence="1" type="ORF">G5B40_10875</name>
</gene>
<accession>A0A7L5BYJ1</accession>
<proteinExistence type="predicted"/>
<name>A0A7L5BYJ1_9RHOB</name>
<dbReference type="EMBL" id="CP049056">
    <property type="protein sequence ID" value="QIE55908.1"/>
    <property type="molecule type" value="Genomic_DNA"/>
</dbReference>
<keyword evidence="2" id="KW-1185">Reference proteome</keyword>
<protein>
    <submittedName>
        <fullName evidence="1">Uncharacterized protein</fullName>
    </submittedName>
</protein>
<evidence type="ECO:0000313" key="2">
    <source>
        <dbReference type="Proteomes" id="UP000503336"/>
    </source>
</evidence>
<reference evidence="1 2" key="1">
    <citation type="submission" date="2020-02" db="EMBL/GenBank/DDBJ databases">
        <title>complete genome sequence of Rhodobacteraceae bacterium.</title>
        <authorList>
            <person name="Park J."/>
            <person name="Kim Y.-S."/>
            <person name="Kim K.-H."/>
        </authorList>
    </citation>
    <scope>NUCLEOTIDE SEQUENCE [LARGE SCALE GENOMIC DNA]</scope>
    <source>
        <strain evidence="1 2">RR4-56</strain>
    </source>
</reference>
<dbReference type="AlphaFoldDB" id="A0A7L5BYJ1"/>
<organism evidence="1 2">
    <name type="scientific">Pikeienuella piscinae</name>
    <dbReference type="NCBI Taxonomy" id="2748098"/>
    <lineage>
        <taxon>Bacteria</taxon>
        <taxon>Pseudomonadati</taxon>
        <taxon>Pseudomonadota</taxon>
        <taxon>Alphaproteobacteria</taxon>
        <taxon>Rhodobacterales</taxon>
        <taxon>Paracoccaceae</taxon>
        <taxon>Pikeienuella</taxon>
    </lineage>
</organism>
<dbReference type="RefSeq" id="WP_165098426.1">
    <property type="nucleotide sequence ID" value="NZ_CP049056.1"/>
</dbReference>
<sequence length="169" mass="17576">MNLEEFETALARHGAAFSDWPGAAREAAEALLATSGAARRAHEEMAALAAALSAARAAPPDAPEALIERVITDAADVAAERARGVQRRARPSPLDILGRAFSTPLLRPVVACAASAAFGLWLGQTGLMAGAAESLIDIETGAGDRYAFDIGDDAGDPVYAFLSDSEVWR</sequence>